<evidence type="ECO:0000313" key="4">
    <source>
        <dbReference type="WBParaSite" id="HDID_0001093201-mRNA-1"/>
    </source>
</evidence>
<reference evidence="2 3" key="2">
    <citation type="submission" date="2018-11" db="EMBL/GenBank/DDBJ databases">
        <authorList>
            <consortium name="Pathogen Informatics"/>
        </authorList>
    </citation>
    <scope>NUCLEOTIDE SEQUENCE [LARGE SCALE GENOMIC DNA]</scope>
</reference>
<dbReference type="EMBL" id="UYSG01012137">
    <property type="protein sequence ID" value="VDL64355.1"/>
    <property type="molecule type" value="Genomic_DNA"/>
</dbReference>
<protein>
    <submittedName>
        <fullName evidence="4">Tetratricopeptide repeat (TPR)-like superfamily protein</fullName>
    </submittedName>
</protein>
<organism evidence="4">
    <name type="scientific">Hymenolepis diminuta</name>
    <name type="common">Rat tapeworm</name>
    <dbReference type="NCBI Taxonomy" id="6216"/>
    <lineage>
        <taxon>Eukaryota</taxon>
        <taxon>Metazoa</taxon>
        <taxon>Spiralia</taxon>
        <taxon>Lophotrochozoa</taxon>
        <taxon>Platyhelminthes</taxon>
        <taxon>Cestoda</taxon>
        <taxon>Eucestoda</taxon>
        <taxon>Cyclophyllidea</taxon>
        <taxon>Hymenolepididae</taxon>
        <taxon>Hymenolepis</taxon>
    </lineage>
</organism>
<feature type="region of interest" description="Disordered" evidence="1">
    <location>
        <begin position="94"/>
        <end position="118"/>
    </location>
</feature>
<accession>A0A0R3SYT7</accession>
<dbReference type="Proteomes" id="UP000274504">
    <property type="component" value="Unassembled WGS sequence"/>
</dbReference>
<reference evidence="4" key="1">
    <citation type="submission" date="2017-02" db="UniProtKB">
        <authorList>
            <consortium name="WormBaseParasite"/>
        </authorList>
    </citation>
    <scope>IDENTIFICATION</scope>
</reference>
<feature type="compositionally biased region" description="Polar residues" evidence="1">
    <location>
        <begin position="101"/>
        <end position="118"/>
    </location>
</feature>
<gene>
    <name evidence="2" type="ORF">HDID_LOCUS10930</name>
</gene>
<dbReference type="WBParaSite" id="HDID_0001093201-mRNA-1">
    <property type="protein sequence ID" value="HDID_0001093201-mRNA-1"/>
    <property type="gene ID" value="HDID_0001093201"/>
</dbReference>
<proteinExistence type="predicted"/>
<evidence type="ECO:0000313" key="2">
    <source>
        <dbReference type="EMBL" id="VDL64355.1"/>
    </source>
</evidence>
<evidence type="ECO:0000313" key="3">
    <source>
        <dbReference type="Proteomes" id="UP000274504"/>
    </source>
</evidence>
<sequence>MFGENASLIEVNAAVQYAYGGIENISPEVALRLYLLAHNLQNKALVDERTKFLRAMACYMLYFMRTCVSYLAGGLRVTTFCNFCPESTDEGQLINREISDPETSSALAPTPKSYNSLE</sequence>
<evidence type="ECO:0000256" key="1">
    <source>
        <dbReference type="SAM" id="MobiDB-lite"/>
    </source>
</evidence>
<dbReference type="AlphaFoldDB" id="A0A0R3SYT7"/>
<name>A0A0R3SYT7_HYMDI</name>